<reference evidence="2 3" key="1">
    <citation type="submission" date="2020-08" db="EMBL/GenBank/DDBJ databases">
        <title>Genomic Encyclopedia of Type Strains, Phase IV (KMG-IV): sequencing the most valuable type-strain genomes for metagenomic binning, comparative biology and taxonomic classification.</title>
        <authorList>
            <person name="Goeker M."/>
        </authorList>
    </citation>
    <scope>NUCLEOTIDE SEQUENCE [LARGE SCALE GENOMIC DNA]</scope>
    <source>
        <strain evidence="2 3">DSM 22548</strain>
    </source>
</reference>
<accession>A0A7W5UJF8</accession>
<gene>
    <name evidence="2" type="ORF">FHS60_001011</name>
</gene>
<proteinExistence type="predicted"/>
<dbReference type="Proteomes" id="UP000541425">
    <property type="component" value="Unassembled WGS sequence"/>
</dbReference>
<name>A0A7W5UJF8_9BACT</name>
<dbReference type="AlphaFoldDB" id="A0A7W5UJF8"/>
<feature type="compositionally biased region" description="Polar residues" evidence="1">
    <location>
        <begin position="1"/>
        <end position="11"/>
    </location>
</feature>
<feature type="region of interest" description="Disordered" evidence="1">
    <location>
        <begin position="1"/>
        <end position="41"/>
    </location>
</feature>
<evidence type="ECO:0000313" key="2">
    <source>
        <dbReference type="EMBL" id="MBB3702553.1"/>
    </source>
</evidence>
<evidence type="ECO:0000313" key="3">
    <source>
        <dbReference type="Proteomes" id="UP000541425"/>
    </source>
</evidence>
<protein>
    <submittedName>
        <fullName evidence="2">Uncharacterized protein</fullName>
    </submittedName>
</protein>
<dbReference type="EMBL" id="JACICA010000003">
    <property type="protein sequence ID" value="MBB3702553.1"/>
    <property type="molecule type" value="Genomic_DNA"/>
</dbReference>
<comment type="caution">
    <text evidence="2">The sequence shown here is derived from an EMBL/GenBank/DDBJ whole genome shotgun (WGS) entry which is preliminary data.</text>
</comment>
<sequence>MAKVTSKSVATKASKALQDGRSSDRTKSIAGSALSQREKKK</sequence>
<dbReference type="RefSeq" id="WP_262886678.1">
    <property type="nucleotide sequence ID" value="NZ_JACICA010000003.1"/>
</dbReference>
<evidence type="ECO:0000256" key="1">
    <source>
        <dbReference type="SAM" id="MobiDB-lite"/>
    </source>
</evidence>
<organism evidence="2 3">
    <name type="scientific">Alloprevotella rava</name>
    <dbReference type="NCBI Taxonomy" id="671218"/>
    <lineage>
        <taxon>Bacteria</taxon>
        <taxon>Pseudomonadati</taxon>
        <taxon>Bacteroidota</taxon>
        <taxon>Bacteroidia</taxon>
        <taxon>Bacteroidales</taxon>
        <taxon>Prevotellaceae</taxon>
        <taxon>Alloprevotella</taxon>
    </lineage>
</organism>